<gene>
    <name evidence="4" type="ORF">CLV52_0470</name>
</gene>
<name>A0A4V3EB14_9MICO</name>
<organism evidence="4 5">
    <name type="scientific">Amnibacterium kyonggiense</name>
    <dbReference type="NCBI Taxonomy" id="595671"/>
    <lineage>
        <taxon>Bacteria</taxon>
        <taxon>Bacillati</taxon>
        <taxon>Actinomycetota</taxon>
        <taxon>Actinomycetes</taxon>
        <taxon>Micrococcales</taxon>
        <taxon>Microbacteriaceae</taxon>
        <taxon>Amnibacterium</taxon>
    </lineage>
</organism>
<feature type="domain" description="tRNA/rRNA methyltransferase SpoU type" evidence="3">
    <location>
        <begin position="306"/>
        <end position="442"/>
    </location>
</feature>
<evidence type="ECO:0000256" key="1">
    <source>
        <dbReference type="ARBA" id="ARBA00022603"/>
    </source>
</evidence>
<evidence type="ECO:0000313" key="5">
    <source>
        <dbReference type="Proteomes" id="UP000295344"/>
    </source>
</evidence>
<dbReference type="InterPro" id="IPR007362">
    <property type="entry name" value="DUF429"/>
</dbReference>
<dbReference type="PANTHER" id="PTHR43191">
    <property type="entry name" value="RRNA METHYLTRANSFERASE 3"/>
    <property type="match status" value="1"/>
</dbReference>
<dbReference type="Gene3D" id="3.40.1280.10">
    <property type="match status" value="1"/>
</dbReference>
<dbReference type="OrthoDB" id="9786891at2"/>
<proteinExistence type="predicted"/>
<keyword evidence="5" id="KW-1185">Reference proteome</keyword>
<protein>
    <submittedName>
        <fullName evidence="4">Putative RNase H-like nuclease</fullName>
    </submittedName>
</protein>
<dbReference type="SUPFAM" id="SSF75217">
    <property type="entry name" value="alpha/beta knot"/>
    <property type="match status" value="1"/>
</dbReference>
<dbReference type="InterPro" id="IPR051259">
    <property type="entry name" value="rRNA_Methyltransferase"/>
</dbReference>
<accession>A0A4V3EB14</accession>
<dbReference type="Pfam" id="PF00588">
    <property type="entry name" value="SpoU_methylase"/>
    <property type="match status" value="1"/>
</dbReference>
<dbReference type="GO" id="GO:0003723">
    <property type="term" value="F:RNA binding"/>
    <property type="evidence" value="ECO:0007669"/>
    <property type="project" value="InterPro"/>
</dbReference>
<dbReference type="Proteomes" id="UP000295344">
    <property type="component" value="Unassembled WGS sequence"/>
</dbReference>
<evidence type="ECO:0000313" key="4">
    <source>
        <dbReference type="EMBL" id="TDS79924.1"/>
    </source>
</evidence>
<dbReference type="InterPro" id="IPR029026">
    <property type="entry name" value="tRNA_m1G_MTases_N"/>
</dbReference>
<dbReference type="Pfam" id="PF04250">
    <property type="entry name" value="DUF429"/>
    <property type="match status" value="1"/>
</dbReference>
<dbReference type="AlphaFoldDB" id="A0A4V3EB14"/>
<dbReference type="InterPro" id="IPR029028">
    <property type="entry name" value="Alpha/beta_knot_MTases"/>
</dbReference>
<reference evidence="4 5" key="1">
    <citation type="submission" date="2019-03" db="EMBL/GenBank/DDBJ databases">
        <title>Genomic Encyclopedia of Archaeal and Bacterial Type Strains, Phase II (KMG-II): from individual species to whole genera.</title>
        <authorList>
            <person name="Goeker M."/>
        </authorList>
    </citation>
    <scope>NUCLEOTIDE SEQUENCE [LARGE SCALE GENOMIC DNA]</scope>
    <source>
        <strain evidence="4 5">DSM 24782</strain>
    </source>
</reference>
<keyword evidence="2" id="KW-0808">Transferase</keyword>
<dbReference type="InterPro" id="IPR001537">
    <property type="entry name" value="SpoU_MeTrfase"/>
</dbReference>
<dbReference type="PANTHER" id="PTHR43191:SF2">
    <property type="entry name" value="RRNA METHYLTRANSFERASE 3, MITOCHONDRIAL"/>
    <property type="match status" value="1"/>
</dbReference>
<dbReference type="GO" id="GO:0006396">
    <property type="term" value="P:RNA processing"/>
    <property type="evidence" value="ECO:0007669"/>
    <property type="project" value="InterPro"/>
</dbReference>
<sequence>MHIGVDLAWGANGRTGLAAVDDAGALVASASVRTDDEIDAWLAGHGPAVVVGVDAPLIVPNATGRRDAERLLGQAYARFDAGAHPTNRSRPWMDPPRGLRLAERHGWSVDPAHAPTAAAPLCLEVYPHPGMVGLLGLGRVIPYKKGSFADRRAGFETLLASLESIPELRLAAAAPWAAIRARFAAATRLVDLAVLEDEIDAVFCAHLAWRWAARPASLQVYGDLEGGYIVAPPPPEHEPTPRPGRSVDVVERSAVGVGPWEGPWPEGDRWDPELLAAGDTRNVVDRYRYWRMEAIVADLDLRRHPFSVAIENWQHDLNIGSIVRTANAFAAETVHIVGRRRWNKRGAMVTDRYQHVVHHDDVAGLLAWAGQRALPVIAVDNLPGSVPVESFDLPERCVLLFGQEGPGLSAEALAAADAVVEIRQFGSTRSINASAAAAIVMHEWVRRWAR</sequence>
<evidence type="ECO:0000259" key="3">
    <source>
        <dbReference type="Pfam" id="PF00588"/>
    </source>
</evidence>
<evidence type="ECO:0000256" key="2">
    <source>
        <dbReference type="ARBA" id="ARBA00022679"/>
    </source>
</evidence>
<dbReference type="GO" id="GO:0032259">
    <property type="term" value="P:methylation"/>
    <property type="evidence" value="ECO:0007669"/>
    <property type="project" value="UniProtKB-KW"/>
</dbReference>
<dbReference type="EMBL" id="SOAM01000001">
    <property type="protein sequence ID" value="TDS79924.1"/>
    <property type="molecule type" value="Genomic_DNA"/>
</dbReference>
<dbReference type="GO" id="GO:0008173">
    <property type="term" value="F:RNA methyltransferase activity"/>
    <property type="evidence" value="ECO:0007669"/>
    <property type="project" value="InterPro"/>
</dbReference>
<comment type="caution">
    <text evidence="4">The sequence shown here is derived from an EMBL/GenBank/DDBJ whole genome shotgun (WGS) entry which is preliminary data.</text>
</comment>
<keyword evidence="1" id="KW-0489">Methyltransferase</keyword>